<evidence type="ECO:0000313" key="4">
    <source>
        <dbReference type="Proteomes" id="UP000000763"/>
    </source>
</evidence>
<name>A0A0P0X2L2_ORYSJ</name>
<evidence type="ECO:0000256" key="1">
    <source>
        <dbReference type="SAM" id="MobiDB-lite"/>
    </source>
</evidence>
<dbReference type="Proteomes" id="UP000000763">
    <property type="component" value="Chromosome 7"/>
</dbReference>
<accession>A0A0P0X2L2</accession>
<reference evidence="4" key="3">
    <citation type="journal article" date="2005" name="Nature">
        <title>The map-based sequence of the rice genome.</title>
        <authorList>
            <consortium name="International rice genome sequencing project (IRGSP)"/>
            <person name="Matsumoto T."/>
            <person name="Wu J."/>
            <person name="Kanamori H."/>
            <person name="Katayose Y."/>
            <person name="Fujisawa M."/>
            <person name="Namiki N."/>
            <person name="Mizuno H."/>
            <person name="Yamamoto K."/>
            <person name="Antonio B.A."/>
            <person name="Baba T."/>
            <person name="Sakata K."/>
            <person name="Nagamura Y."/>
            <person name="Aoki H."/>
            <person name="Arikawa K."/>
            <person name="Arita K."/>
            <person name="Bito T."/>
            <person name="Chiden Y."/>
            <person name="Fujitsuka N."/>
            <person name="Fukunaka R."/>
            <person name="Hamada M."/>
            <person name="Harada C."/>
            <person name="Hayashi A."/>
            <person name="Hijishita S."/>
            <person name="Honda M."/>
            <person name="Hosokawa S."/>
            <person name="Ichikawa Y."/>
            <person name="Idonuma A."/>
            <person name="Iijima M."/>
            <person name="Ikeda M."/>
            <person name="Ikeno M."/>
            <person name="Ito K."/>
            <person name="Ito S."/>
            <person name="Ito T."/>
            <person name="Ito Y."/>
            <person name="Ito Y."/>
            <person name="Iwabuchi A."/>
            <person name="Kamiya K."/>
            <person name="Karasawa W."/>
            <person name="Kurita K."/>
            <person name="Katagiri S."/>
            <person name="Kikuta A."/>
            <person name="Kobayashi H."/>
            <person name="Kobayashi N."/>
            <person name="Machita K."/>
            <person name="Maehara T."/>
            <person name="Masukawa M."/>
            <person name="Mizubayashi T."/>
            <person name="Mukai Y."/>
            <person name="Nagasaki H."/>
            <person name="Nagata Y."/>
            <person name="Naito S."/>
            <person name="Nakashima M."/>
            <person name="Nakama Y."/>
            <person name="Nakamichi Y."/>
            <person name="Nakamura M."/>
            <person name="Meguro A."/>
            <person name="Negishi M."/>
            <person name="Ohta I."/>
            <person name="Ohta T."/>
            <person name="Okamoto M."/>
            <person name="Ono N."/>
            <person name="Saji S."/>
            <person name="Sakaguchi M."/>
            <person name="Sakai K."/>
            <person name="Shibata M."/>
            <person name="Shimokawa T."/>
            <person name="Song J."/>
            <person name="Takazaki Y."/>
            <person name="Terasawa K."/>
            <person name="Tsugane M."/>
            <person name="Tsuji K."/>
            <person name="Ueda S."/>
            <person name="Waki K."/>
            <person name="Yamagata H."/>
            <person name="Yamamoto M."/>
            <person name="Yamamoto S."/>
            <person name="Yamane H."/>
            <person name="Yoshiki S."/>
            <person name="Yoshihara R."/>
            <person name="Yukawa K."/>
            <person name="Zhong H."/>
            <person name="Yano M."/>
            <person name="Yuan Q."/>
            <person name="Ouyang S."/>
            <person name="Liu J."/>
            <person name="Jones K.M."/>
            <person name="Gansberger K."/>
            <person name="Moffat K."/>
            <person name="Hill J."/>
            <person name="Bera J."/>
            <person name="Fadrosh D."/>
            <person name="Jin S."/>
            <person name="Johri S."/>
            <person name="Kim M."/>
            <person name="Overton L."/>
            <person name="Reardon M."/>
            <person name="Tsitrin T."/>
            <person name="Vuong H."/>
            <person name="Weaver B."/>
            <person name="Ciecko A."/>
            <person name="Tallon L."/>
            <person name="Jackson J."/>
            <person name="Pai G."/>
            <person name="Aken S.V."/>
            <person name="Utterback T."/>
            <person name="Reidmuller S."/>
            <person name="Feldblyum T."/>
            <person name="Hsiao J."/>
            <person name="Zismann V."/>
            <person name="Iobst S."/>
            <person name="de Vazeille A.R."/>
            <person name="Buell C.R."/>
            <person name="Ying K."/>
            <person name="Li Y."/>
            <person name="Lu T."/>
            <person name="Huang Y."/>
            <person name="Zhao Q."/>
            <person name="Feng Q."/>
            <person name="Zhang L."/>
            <person name="Zhu J."/>
            <person name="Weng Q."/>
            <person name="Mu J."/>
            <person name="Lu Y."/>
            <person name="Fan D."/>
            <person name="Liu Y."/>
            <person name="Guan J."/>
            <person name="Zhang Y."/>
            <person name="Yu S."/>
            <person name="Liu X."/>
            <person name="Zhang Y."/>
            <person name="Hong G."/>
            <person name="Han B."/>
            <person name="Choisne N."/>
            <person name="Demange N."/>
            <person name="Orjeda G."/>
            <person name="Samain S."/>
            <person name="Cattolico L."/>
            <person name="Pelletier E."/>
            <person name="Couloux A."/>
            <person name="Segurens B."/>
            <person name="Wincker P."/>
            <person name="D'Hont A."/>
            <person name="Scarpelli C."/>
            <person name="Weissenbach J."/>
            <person name="Salanoubat M."/>
            <person name="Quetier F."/>
            <person name="Yu Y."/>
            <person name="Kim H.R."/>
            <person name="Rambo T."/>
            <person name="Currie J."/>
            <person name="Collura K."/>
            <person name="Luo M."/>
            <person name="Yang T."/>
            <person name="Ammiraju J.S.S."/>
            <person name="Engler F."/>
            <person name="Soderlund C."/>
            <person name="Wing R.A."/>
            <person name="Palmer L.E."/>
            <person name="de la Bastide M."/>
            <person name="Spiegel L."/>
            <person name="Nascimento L."/>
            <person name="Zutavern T."/>
            <person name="O'Shaughnessy A."/>
            <person name="Dike S."/>
            <person name="Dedhia N."/>
            <person name="Preston R."/>
            <person name="Balija V."/>
            <person name="McCombie W.R."/>
            <person name="Chow T."/>
            <person name="Chen H."/>
            <person name="Chung M."/>
            <person name="Chen C."/>
            <person name="Shaw J."/>
            <person name="Wu H."/>
            <person name="Hsiao K."/>
            <person name="Chao Y."/>
            <person name="Chu M."/>
            <person name="Cheng C."/>
            <person name="Hour A."/>
            <person name="Lee P."/>
            <person name="Lin S."/>
            <person name="Lin Y."/>
            <person name="Liou J."/>
            <person name="Liu S."/>
            <person name="Hsing Y."/>
            <person name="Raghuvanshi S."/>
            <person name="Mohanty A."/>
            <person name="Bharti A.K."/>
            <person name="Gaur A."/>
            <person name="Gupta V."/>
            <person name="Kumar D."/>
            <person name="Ravi V."/>
            <person name="Vij S."/>
            <person name="Kapur A."/>
            <person name="Khurana P."/>
            <person name="Khurana P."/>
            <person name="Khurana J.P."/>
            <person name="Tyagi A.K."/>
            <person name="Gaikwad K."/>
            <person name="Singh A."/>
            <person name="Dalal V."/>
            <person name="Srivastava S."/>
            <person name="Dixit A."/>
            <person name="Pal A.K."/>
            <person name="Ghazi I.A."/>
            <person name="Yadav M."/>
            <person name="Pandit A."/>
            <person name="Bhargava A."/>
            <person name="Sureshbabu K."/>
            <person name="Batra K."/>
            <person name="Sharma T.R."/>
            <person name="Mohapatra T."/>
            <person name="Singh N.K."/>
            <person name="Messing J."/>
            <person name="Nelson A.B."/>
            <person name="Fuks G."/>
            <person name="Kavchok S."/>
            <person name="Keizer G."/>
            <person name="Linton E."/>
            <person name="Llaca V."/>
            <person name="Song R."/>
            <person name="Tanyolac B."/>
            <person name="Young S."/>
            <person name="Ho-Il K."/>
            <person name="Hahn J.H."/>
            <person name="Sangsakoo G."/>
            <person name="Vanavichit A."/>
            <person name="de Mattos Luiz.A.T."/>
            <person name="Zimmer P.D."/>
            <person name="Malone G."/>
            <person name="Dellagostin O."/>
            <person name="de Oliveira A.C."/>
            <person name="Bevan M."/>
            <person name="Bancroft I."/>
            <person name="Minx P."/>
            <person name="Cordum H."/>
            <person name="Wilson R."/>
            <person name="Cheng Z."/>
            <person name="Jin W."/>
            <person name="Jiang J."/>
            <person name="Leong S.A."/>
            <person name="Iwama H."/>
            <person name="Gojobori T."/>
            <person name="Itoh T."/>
            <person name="Niimura Y."/>
            <person name="Fujii Y."/>
            <person name="Habara T."/>
            <person name="Sakai H."/>
            <person name="Sato Y."/>
            <person name="Wilson G."/>
            <person name="Kumar K."/>
            <person name="McCouch S."/>
            <person name="Juretic N."/>
            <person name="Hoen D."/>
            <person name="Wright S."/>
            <person name="Bruskiewich R."/>
            <person name="Bureau T."/>
            <person name="Miyao A."/>
            <person name="Hirochika H."/>
            <person name="Nishikawa T."/>
            <person name="Kadowaki K."/>
            <person name="Sugiura M."/>
            <person name="Burr B."/>
            <person name="Sasaki T."/>
        </authorList>
    </citation>
    <scope>NUCLEOTIDE SEQUENCE [LARGE SCALE GENOMIC DNA]</scope>
    <source>
        <strain evidence="4">cv. Nipponbare</strain>
    </source>
</reference>
<sequence>MKALMRIEGAKTSSRSRRPPAQFRHGLELSLLQLVASPADASSPMKLEILGGGRLQELELEAILARPALNVAQCCVCWCNSRIQGQQAYNELGSKL</sequence>
<reference evidence="4" key="4">
    <citation type="journal article" date="2008" name="Nucleic Acids Res.">
        <title>The rice annotation project database (RAP-DB): 2008 update.</title>
        <authorList>
            <consortium name="The rice annotation project (RAP)"/>
        </authorList>
    </citation>
    <scope>GENOME REANNOTATION</scope>
    <source>
        <strain evidence="4">cv. Nipponbare</strain>
    </source>
</reference>
<gene>
    <name evidence="2" type="primary">P0039H02.139</name>
    <name evidence="3" type="synonym">OJ1641_C04.123</name>
</gene>
<reference evidence="3" key="1">
    <citation type="submission" date="2001-07" db="EMBL/GenBank/DDBJ databases">
        <title>Oryza sativa nipponbare(GA3) genomic DNA, chromosome 7, BAC clone:OJ1641_C04.</title>
        <authorList>
            <person name="Sasaki T."/>
            <person name="Matsumoto T."/>
            <person name="Yamamoto K."/>
        </authorList>
    </citation>
    <scope>NUCLEOTIDE SEQUENCE</scope>
</reference>
<evidence type="ECO:0000313" key="2">
    <source>
        <dbReference type="EMBL" id="BAC79759.1"/>
    </source>
</evidence>
<dbReference type="EMBL" id="AP004267">
    <property type="protein sequence ID" value="BAC79759.1"/>
    <property type="molecule type" value="Genomic_DNA"/>
</dbReference>
<organism evidence="2 4">
    <name type="scientific">Oryza sativa subsp. japonica</name>
    <name type="common">Rice</name>
    <dbReference type="NCBI Taxonomy" id="39947"/>
    <lineage>
        <taxon>Eukaryota</taxon>
        <taxon>Viridiplantae</taxon>
        <taxon>Streptophyta</taxon>
        <taxon>Embryophyta</taxon>
        <taxon>Tracheophyta</taxon>
        <taxon>Spermatophyta</taxon>
        <taxon>Magnoliopsida</taxon>
        <taxon>Liliopsida</taxon>
        <taxon>Poales</taxon>
        <taxon>Poaceae</taxon>
        <taxon>BOP clade</taxon>
        <taxon>Oryzoideae</taxon>
        <taxon>Oryzeae</taxon>
        <taxon>Oryzinae</taxon>
        <taxon>Oryza</taxon>
        <taxon>Oryza sativa</taxon>
    </lineage>
</organism>
<proteinExistence type="predicted"/>
<dbReference type="EMBL" id="AP003842">
    <property type="protein sequence ID" value="BAD30373.1"/>
    <property type="molecule type" value="Genomic_DNA"/>
</dbReference>
<reference evidence="2" key="2">
    <citation type="submission" date="2001-10" db="EMBL/GenBank/DDBJ databases">
        <title>Oryza sativa nipponbare(GA3) genomic DNA, chromosome 7, PAC clone:P0039H02.</title>
        <authorList>
            <person name="Sasaki T."/>
            <person name="Matsumoto T."/>
            <person name="Yamamoto K."/>
        </authorList>
    </citation>
    <scope>NUCLEOTIDE SEQUENCE</scope>
</reference>
<protein>
    <submittedName>
        <fullName evidence="2">Uncharacterized protein</fullName>
    </submittedName>
</protein>
<dbReference type="AlphaFoldDB" id="A0A0P0X2L2"/>
<feature type="region of interest" description="Disordered" evidence="1">
    <location>
        <begin position="1"/>
        <end position="21"/>
    </location>
</feature>
<evidence type="ECO:0000313" key="3">
    <source>
        <dbReference type="EMBL" id="BAD30373.1"/>
    </source>
</evidence>